<name>A0A7S4DL17_HETAK</name>
<gene>
    <name evidence="3" type="ORF">HAKA00212_LOCUS27289</name>
</gene>
<dbReference type="AlphaFoldDB" id="A0A7S4DL17"/>
<organism evidence="3">
    <name type="scientific">Heterosigma akashiwo</name>
    <name type="common">Chromophytic alga</name>
    <name type="synonym">Heterosigma carterae</name>
    <dbReference type="NCBI Taxonomy" id="2829"/>
    <lineage>
        <taxon>Eukaryota</taxon>
        <taxon>Sar</taxon>
        <taxon>Stramenopiles</taxon>
        <taxon>Ochrophyta</taxon>
        <taxon>Raphidophyceae</taxon>
        <taxon>Chattonellales</taxon>
        <taxon>Chattonellaceae</taxon>
        <taxon>Heterosigma</taxon>
    </lineage>
</organism>
<feature type="compositionally biased region" description="Acidic residues" evidence="1">
    <location>
        <begin position="36"/>
        <end position="52"/>
    </location>
</feature>
<dbReference type="EMBL" id="HBIU01063487">
    <property type="protein sequence ID" value="CAE0656610.1"/>
    <property type="molecule type" value="Transcribed_RNA"/>
</dbReference>
<reference evidence="3" key="1">
    <citation type="submission" date="2021-01" db="EMBL/GenBank/DDBJ databases">
        <authorList>
            <person name="Corre E."/>
            <person name="Pelletier E."/>
            <person name="Niang G."/>
            <person name="Scheremetjew M."/>
            <person name="Finn R."/>
            <person name="Kale V."/>
            <person name="Holt S."/>
            <person name="Cochrane G."/>
            <person name="Meng A."/>
            <person name="Brown T."/>
            <person name="Cohen L."/>
        </authorList>
    </citation>
    <scope>NUCLEOTIDE SEQUENCE</scope>
    <source>
        <strain evidence="3">CCMP3107</strain>
    </source>
</reference>
<evidence type="ECO:0000256" key="1">
    <source>
        <dbReference type="SAM" id="MobiDB-lite"/>
    </source>
</evidence>
<sequence length="299" mass="33596">MLPPTVRHYLQEFEQELAFEEGLEEGGCNEGKRQEDDEEEERSDFLDDDDDYDRQHDEQVEARDEAQDIIEKIEQASNKMRKEETMAATELSPLSEKRIEEALMMELDLHKSPVRPAEGSVVQVIQVSKEQETSGLNVTENYFRSPAERQGACTVPAYQNTKTNLEKQHSPGIVLDLDNFLLQEFDAECTKKNKHGVIFGNMQGKAGKVKGKNTARSSTKIRADRGDAVVNEQKQPINVDSVQKDCNTTANKDILEAQDYFERGGISLAIALTFLALVMGHCAGSVFLFAVLAVREFYG</sequence>
<protein>
    <submittedName>
        <fullName evidence="3">Uncharacterized protein</fullName>
    </submittedName>
</protein>
<keyword evidence="2" id="KW-0812">Transmembrane</keyword>
<proteinExistence type="predicted"/>
<accession>A0A7S4DL17</accession>
<feature type="transmembrane region" description="Helical" evidence="2">
    <location>
        <begin position="268"/>
        <end position="294"/>
    </location>
</feature>
<keyword evidence="2" id="KW-0472">Membrane</keyword>
<evidence type="ECO:0000313" key="3">
    <source>
        <dbReference type="EMBL" id="CAE0656610.1"/>
    </source>
</evidence>
<keyword evidence="2" id="KW-1133">Transmembrane helix</keyword>
<evidence type="ECO:0000256" key="2">
    <source>
        <dbReference type="SAM" id="Phobius"/>
    </source>
</evidence>
<feature type="compositionally biased region" description="Basic and acidic residues" evidence="1">
    <location>
        <begin position="53"/>
        <end position="64"/>
    </location>
</feature>
<feature type="region of interest" description="Disordered" evidence="1">
    <location>
        <begin position="20"/>
        <end position="64"/>
    </location>
</feature>